<sequence>MKEEIAAAVFFVARLVKRYGCLDNDGRERFAAALTSVLFENYKNHWHPNAPTKGQAYRCLRMNRVRLQDPVLQQACEQSGVRYGDLGLPGELTVWVDPGEVSCRYGEHSTPFCVSVVDGGRRGDGEFSRRIHDAVERASFDVQSGSSSDEEEDGGRDNSTTSSSLPAQCPAPIPPANPEPKTIPTVSNPNSVYRFSEFSPGAPQTWLREKRKAFIGDPFPPHVPPVGGPTQPQFSGQKGFKSYRATFTFAGPRVDKYHWTVKEPTIRMADAETLLMETSDQNGNEGEEDQNGAEQELMGGEGEDCQDEEAGQDDQDSQDNGTDGGKIDASKGEEDAGKMFVGGLSWDTSKKDLKDYFSKFGEVSDCTIKIDANTGRSRGFGFVLFKDASSVEKVLEQSEHRLDGRQIDPKKAMAMKKESAKKIFVGGLNPEATEDTIREHFGAFGEIETIELPIDPKSKKRRGFIFITYKDEASVKKCLEKKYHTIQGGKCELKIAQPKEVYQQQQYGAGRGGGYGGREAGEAAAVEVRICQSQGWNQGYGNCWNQGYGNQGYGYGGGYGNYDYSSGYYGYGPGY</sequence>
<evidence type="ECO:0000313" key="1">
    <source>
        <dbReference type="EMBL" id="KAI3374013.1"/>
    </source>
</evidence>
<dbReference type="EMBL" id="CM041534">
    <property type="protein sequence ID" value="KAI3374013.1"/>
    <property type="molecule type" value="Genomic_DNA"/>
</dbReference>
<name>A0ACB8X1P6_9TELE</name>
<proteinExistence type="predicted"/>
<feature type="non-terminal residue" evidence="1">
    <location>
        <position position="575"/>
    </location>
</feature>
<reference evidence="1" key="1">
    <citation type="submission" date="2022-04" db="EMBL/GenBank/DDBJ databases">
        <title>Jade perch genome.</title>
        <authorList>
            <person name="Chao B."/>
        </authorList>
    </citation>
    <scope>NUCLEOTIDE SEQUENCE</scope>
    <source>
        <strain evidence="1">CB-2022</strain>
    </source>
</reference>
<accession>A0ACB8X1P6</accession>
<evidence type="ECO:0000313" key="2">
    <source>
        <dbReference type="Proteomes" id="UP000831701"/>
    </source>
</evidence>
<keyword evidence="2" id="KW-1185">Reference proteome</keyword>
<comment type="caution">
    <text evidence="1">The sequence shown here is derived from an EMBL/GenBank/DDBJ whole genome shotgun (WGS) entry which is preliminary data.</text>
</comment>
<gene>
    <name evidence="1" type="ORF">L3Q82_022577</name>
</gene>
<organism evidence="1 2">
    <name type="scientific">Scortum barcoo</name>
    <name type="common">barcoo grunter</name>
    <dbReference type="NCBI Taxonomy" id="214431"/>
    <lineage>
        <taxon>Eukaryota</taxon>
        <taxon>Metazoa</taxon>
        <taxon>Chordata</taxon>
        <taxon>Craniata</taxon>
        <taxon>Vertebrata</taxon>
        <taxon>Euteleostomi</taxon>
        <taxon>Actinopterygii</taxon>
        <taxon>Neopterygii</taxon>
        <taxon>Teleostei</taxon>
        <taxon>Neoteleostei</taxon>
        <taxon>Acanthomorphata</taxon>
        <taxon>Eupercaria</taxon>
        <taxon>Centrarchiformes</taxon>
        <taxon>Terapontoidei</taxon>
        <taxon>Terapontidae</taxon>
        <taxon>Scortum</taxon>
    </lineage>
</organism>
<dbReference type="Proteomes" id="UP000831701">
    <property type="component" value="Chromosome 4"/>
</dbReference>
<protein>
    <submittedName>
        <fullName evidence="1">Uncharacterized protein</fullName>
    </submittedName>
</protein>